<reference evidence="1 2" key="1">
    <citation type="submission" date="2019-01" db="EMBL/GenBank/DDBJ databases">
        <title>Spirosoma flava sp. nov., a propanil-degrading bacterium isolated from herbicide-contaminated soil.</title>
        <authorList>
            <person name="Zhang L."/>
            <person name="Jiang J.-D."/>
        </authorList>
    </citation>
    <scope>NUCLEOTIDE SEQUENCE [LARGE SCALE GENOMIC DNA]</scope>
    <source>
        <strain evidence="1 2">TY50</strain>
    </source>
</reference>
<organism evidence="1 2">
    <name type="scientific">Spirosoma sordidisoli</name>
    <dbReference type="NCBI Taxonomy" id="2502893"/>
    <lineage>
        <taxon>Bacteria</taxon>
        <taxon>Pseudomonadati</taxon>
        <taxon>Bacteroidota</taxon>
        <taxon>Cytophagia</taxon>
        <taxon>Cytophagales</taxon>
        <taxon>Cytophagaceae</taxon>
        <taxon>Spirosoma</taxon>
    </lineage>
</organism>
<keyword evidence="2" id="KW-1185">Reference proteome</keyword>
<dbReference type="GO" id="GO:0006788">
    <property type="term" value="P:heme oxidation"/>
    <property type="evidence" value="ECO:0007669"/>
    <property type="project" value="InterPro"/>
</dbReference>
<dbReference type="Pfam" id="PF01126">
    <property type="entry name" value="Heme_oxygenase"/>
    <property type="match status" value="1"/>
</dbReference>
<gene>
    <name evidence="1" type="ORF">EQG79_20480</name>
</gene>
<evidence type="ECO:0000313" key="2">
    <source>
        <dbReference type="Proteomes" id="UP000290407"/>
    </source>
</evidence>
<comment type="caution">
    <text evidence="1">The sequence shown here is derived from an EMBL/GenBank/DDBJ whole genome shotgun (WGS) entry which is preliminary data.</text>
</comment>
<dbReference type="GO" id="GO:0004392">
    <property type="term" value="F:heme oxygenase (decyclizing) activity"/>
    <property type="evidence" value="ECO:0007669"/>
    <property type="project" value="InterPro"/>
</dbReference>
<protein>
    <submittedName>
        <fullName evidence="1">Heme oxygenase</fullName>
    </submittedName>
</protein>
<dbReference type="CDD" id="cd19166">
    <property type="entry name" value="HemeO-bac"/>
    <property type="match status" value="1"/>
</dbReference>
<dbReference type="SUPFAM" id="SSF48613">
    <property type="entry name" value="Heme oxygenase-like"/>
    <property type="match status" value="1"/>
</dbReference>
<evidence type="ECO:0000313" key="1">
    <source>
        <dbReference type="EMBL" id="RYC67846.1"/>
    </source>
</evidence>
<accession>A0A4Q2UFS3</accession>
<dbReference type="RefSeq" id="WP_129603604.1">
    <property type="nucleotide sequence ID" value="NZ_SBLB01000006.1"/>
</dbReference>
<sequence>MNTLHEQLRQETRPLHEQTEQLLYTDALRAGTLSVDQYRHLLLMHAQFHGSLEQAIDRHPAFFQDYEPDTRRKTPWLLNDLAQTGLSADAVSASLFEDWSPAWLLGAAYVGEGSMLGGKTVWNLLRQSPFLDSLLENARFYRGYGADTGQRWRLFGTFLTTADAEPADVVEGARQAFLVYQTLFPQTRAQAYLAEADPSV</sequence>
<dbReference type="EMBL" id="SBLB01000006">
    <property type="protein sequence ID" value="RYC67846.1"/>
    <property type="molecule type" value="Genomic_DNA"/>
</dbReference>
<dbReference type="InterPro" id="IPR016084">
    <property type="entry name" value="Haem_Oase-like_multi-hlx"/>
</dbReference>
<dbReference type="AlphaFoldDB" id="A0A4Q2UFS3"/>
<name>A0A4Q2UFS3_9BACT</name>
<proteinExistence type="predicted"/>
<dbReference type="Proteomes" id="UP000290407">
    <property type="component" value="Unassembled WGS sequence"/>
</dbReference>
<dbReference type="Gene3D" id="1.20.910.10">
    <property type="entry name" value="Heme oxygenase-like"/>
    <property type="match status" value="1"/>
</dbReference>
<dbReference type="InterPro" id="IPR016053">
    <property type="entry name" value="Haem_Oase-like"/>
</dbReference>